<dbReference type="AlphaFoldDB" id="A0A8X8XMK0"/>
<proteinExistence type="predicted"/>
<dbReference type="InterPro" id="IPR006549">
    <property type="entry name" value="HAD-SF_hydro_IIIA"/>
</dbReference>
<evidence type="ECO:0008006" key="3">
    <source>
        <dbReference type="Google" id="ProtNLM"/>
    </source>
</evidence>
<evidence type="ECO:0000313" key="2">
    <source>
        <dbReference type="Proteomes" id="UP000298416"/>
    </source>
</evidence>
<dbReference type="InterPro" id="IPR010021">
    <property type="entry name" value="PGPP1/Gep4"/>
</dbReference>
<dbReference type="Gene3D" id="3.40.50.1000">
    <property type="entry name" value="HAD superfamily/HAD-like"/>
    <property type="match status" value="1"/>
</dbReference>
<gene>
    <name evidence="1" type="ORF">SASPL_124267</name>
</gene>
<dbReference type="PANTHER" id="PTHR19288">
    <property type="entry name" value="4-NITROPHENYLPHOSPHATASE-RELATED"/>
    <property type="match status" value="1"/>
</dbReference>
<dbReference type="NCBIfam" id="TIGR01662">
    <property type="entry name" value="HAD-SF-IIIA"/>
    <property type="match status" value="1"/>
</dbReference>
<dbReference type="InterPro" id="IPR036412">
    <property type="entry name" value="HAD-like_sf"/>
</dbReference>
<dbReference type="NCBIfam" id="TIGR01668">
    <property type="entry name" value="YqeG_hyp_ppase"/>
    <property type="match status" value="1"/>
</dbReference>
<organism evidence="1">
    <name type="scientific">Salvia splendens</name>
    <name type="common">Scarlet sage</name>
    <dbReference type="NCBI Taxonomy" id="180675"/>
    <lineage>
        <taxon>Eukaryota</taxon>
        <taxon>Viridiplantae</taxon>
        <taxon>Streptophyta</taxon>
        <taxon>Embryophyta</taxon>
        <taxon>Tracheophyta</taxon>
        <taxon>Spermatophyta</taxon>
        <taxon>Magnoliopsida</taxon>
        <taxon>eudicotyledons</taxon>
        <taxon>Gunneridae</taxon>
        <taxon>Pentapetalae</taxon>
        <taxon>asterids</taxon>
        <taxon>lamiids</taxon>
        <taxon>Lamiales</taxon>
        <taxon>Lamiaceae</taxon>
        <taxon>Nepetoideae</taxon>
        <taxon>Mentheae</taxon>
        <taxon>Salviinae</taxon>
        <taxon>Salvia</taxon>
        <taxon>Salvia subgen. Calosphace</taxon>
        <taxon>core Calosphace</taxon>
    </lineage>
</organism>
<protein>
    <recommendedName>
        <fullName evidence="3">Phosphatidylglycerophosphatase GEP4</fullName>
    </recommendedName>
</protein>
<sequence>MCPFRRYGQENESLKLRYQKAQWTWKNSFGFFLAFFSTSHIQALQFPPLPNFSTHKSHVNYLIMQSTSIPSSWHTCCCYSPVPNNLSHPRIPTSITINSRPRNSQFTNHNLVALTSTHSCCKEQESKHKFNNRENSEFPHGFHSSIEDQEPNFEEERGFEADTSSGISSSMGWADFKAALGQRINFEGIACSVGIFSKDKQLSIPHVAVPDIRYIDWVELKKRGFQGVVFDKDNTITVPYSLSLWAPLAPTIEQCKSLFGSNIAVFSNSAGLSEYDPDGRKARALEDAIGIKVIRHKLKKPAGTAEEIESNFGCESSRLIMVGDRPFTDIVYGNRNGFFTILSEPLSHEKEPLIVKQVGHFKLFSSPRFLRTLIDCDLKFSQYLTLDMNLTSNFSFGNGGEVFAYTELSWNC</sequence>
<reference evidence="1" key="1">
    <citation type="submission" date="2018-01" db="EMBL/GenBank/DDBJ databases">
        <authorList>
            <person name="Mao J.F."/>
        </authorList>
    </citation>
    <scope>NUCLEOTIDE SEQUENCE</scope>
    <source>
        <strain evidence="1">Huo1</strain>
        <tissue evidence="1">Leaf</tissue>
    </source>
</reference>
<dbReference type="SUPFAM" id="SSF56784">
    <property type="entry name" value="HAD-like"/>
    <property type="match status" value="1"/>
</dbReference>
<keyword evidence="2" id="KW-1185">Reference proteome</keyword>
<evidence type="ECO:0000313" key="1">
    <source>
        <dbReference type="EMBL" id="KAG6416826.1"/>
    </source>
</evidence>
<dbReference type="Proteomes" id="UP000298416">
    <property type="component" value="Unassembled WGS sequence"/>
</dbReference>
<dbReference type="EMBL" id="PNBA02000008">
    <property type="protein sequence ID" value="KAG6416826.1"/>
    <property type="molecule type" value="Genomic_DNA"/>
</dbReference>
<reference evidence="1" key="2">
    <citation type="submission" date="2020-08" db="EMBL/GenBank/DDBJ databases">
        <title>Plant Genome Project.</title>
        <authorList>
            <person name="Zhang R.-G."/>
        </authorList>
    </citation>
    <scope>NUCLEOTIDE SEQUENCE</scope>
    <source>
        <strain evidence="1">Huo1</strain>
        <tissue evidence="1">Leaf</tissue>
    </source>
</reference>
<comment type="caution">
    <text evidence="1">The sequence shown here is derived from an EMBL/GenBank/DDBJ whole genome shotgun (WGS) entry which is preliminary data.</text>
</comment>
<dbReference type="FunFam" id="3.40.50.1000:FF:000148">
    <property type="entry name" value="Haloacid dehalogenase superfamily protein"/>
    <property type="match status" value="1"/>
</dbReference>
<dbReference type="Pfam" id="PF09419">
    <property type="entry name" value="PGP_phosphatase"/>
    <property type="match status" value="1"/>
</dbReference>
<accession>A0A8X8XMK0</accession>
<dbReference type="GO" id="GO:0005737">
    <property type="term" value="C:cytoplasm"/>
    <property type="evidence" value="ECO:0007669"/>
    <property type="project" value="TreeGrafter"/>
</dbReference>
<dbReference type="InterPro" id="IPR023214">
    <property type="entry name" value="HAD_sf"/>
</dbReference>
<name>A0A8X8XMK0_SALSN</name>
<dbReference type="InterPro" id="IPR027706">
    <property type="entry name" value="PGP_Pase"/>
</dbReference>
<dbReference type="GO" id="GO:0008962">
    <property type="term" value="F:phosphatidylglycerophosphatase activity"/>
    <property type="evidence" value="ECO:0007669"/>
    <property type="project" value="InterPro"/>
</dbReference>
<dbReference type="PANTHER" id="PTHR19288:SF25">
    <property type="entry name" value="PHOSPHATIDYLGLYCEROPHOSPHATASE GEP4, MITOCHONDRIAL"/>
    <property type="match status" value="1"/>
</dbReference>